<dbReference type="InterPro" id="IPR002557">
    <property type="entry name" value="Chitin-bd_dom"/>
</dbReference>
<comment type="caution">
    <text evidence="3">The sequence shown here is derived from an EMBL/GenBank/DDBJ whole genome shotgun (WGS) entry which is preliminary data.</text>
</comment>
<dbReference type="OrthoDB" id="6020543at2759"/>
<accession>A0A9J6CBF9</accession>
<sequence>MLLKSLTFIFAFVSLIYCQKFDSRCVIPQTRPSQNLPHESSCEFFYKCFHGNLLLLSCPRDTHFDTFSSACIPKDVSNCVFSNPTPPTIATTQFISTSTTEMQISTDLFTTPTAPIRTTTISLPSPDKIPMPSSIFTIPTAPTKTATKFFRPTPPNS</sequence>
<evidence type="ECO:0000259" key="2">
    <source>
        <dbReference type="PROSITE" id="PS50940"/>
    </source>
</evidence>
<dbReference type="Gene3D" id="2.170.140.10">
    <property type="entry name" value="Chitin binding domain"/>
    <property type="match status" value="1"/>
</dbReference>
<dbReference type="Pfam" id="PF01607">
    <property type="entry name" value="CBM_14"/>
    <property type="match status" value="1"/>
</dbReference>
<dbReference type="InterPro" id="IPR036508">
    <property type="entry name" value="Chitin-bd_dom_sf"/>
</dbReference>
<evidence type="ECO:0000313" key="3">
    <source>
        <dbReference type="EMBL" id="KAG5679245.1"/>
    </source>
</evidence>
<name>A0A9J6CBF9_POLVA</name>
<feature type="chain" id="PRO_5039898557" description="Chitin-binding type-2 domain-containing protein" evidence="1">
    <location>
        <begin position="19"/>
        <end position="157"/>
    </location>
</feature>
<evidence type="ECO:0000313" key="4">
    <source>
        <dbReference type="Proteomes" id="UP001107558"/>
    </source>
</evidence>
<feature type="domain" description="Chitin-binding type-2" evidence="2">
    <location>
        <begin position="22"/>
        <end position="81"/>
    </location>
</feature>
<dbReference type="EMBL" id="JADBJN010000002">
    <property type="protein sequence ID" value="KAG5679245.1"/>
    <property type="molecule type" value="Genomic_DNA"/>
</dbReference>
<proteinExistence type="predicted"/>
<dbReference type="AlphaFoldDB" id="A0A9J6CBF9"/>
<dbReference type="Proteomes" id="UP001107558">
    <property type="component" value="Chromosome 2"/>
</dbReference>
<keyword evidence="1" id="KW-0732">Signal</keyword>
<reference evidence="3" key="1">
    <citation type="submission" date="2021-03" db="EMBL/GenBank/DDBJ databases">
        <title>Chromosome level genome of the anhydrobiotic midge Polypedilum vanderplanki.</title>
        <authorList>
            <person name="Yoshida Y."/>
            <person name="Kikawada T."/>
            <person name="Gusev O."/>
        </authorList>
    </citation>
    <scope>NUCLEOTIDE SEQUENCE</scope>
    <source>
        <strain evidence="3">NIAS01</strain>
        <tissue evidence="3">Whole body or cell culture</tissue>
    </source>
</reference>
<dbReference type="SMART" id="SM00494">
    <property type="entry name" value="ChtBD2"/>
    <property type="match status" value="1"/>
</dbReference>
<feature type="signal peptide" evidence="1">
    <location>
        <begin position="1"/>
        <end position="18"/>
    </location>
</feature>
<protein>
    <recommendedName>
        <fullName evidence="2">Chitin-binding type-2 domain-containing protein</fullName>
    </recommendedName>
</protein>
<dbReference type="SUPFAM" id="SSF57625">
    <property type="entry name" value="Invertebrate chitin-binding proteins"/>
    <property type="match status" value="1"/>
</dbReference>
<dbReference type="GO" id="GO:0008061">
    <property type="term" value="F:chitin binding"/>
    <property type="evidence" value="ECO:0007669"/>
    <property type="project" value="InterPro"/>
</dbReference>
<dbReference type="GO" id="GO:0005576">
    <property type="term" value="C:extracellular region"/>
    <property type="evidence" value="ECO:0007669"/>
    <property type="project" value="InterPro"/>
</dbReference>
<gene>
    <name evidence="3" type="ORF">PVAND_008825</name>
</gene>
<organism evidence="3 4">
    <name type="scientific">Polypedilum vanderplanki</name>
    <name type="common">Sleeping chironomid midge</name>
    <dbReference type="NCBI Taxonomy" id="319348"/>
    <lineage>
        <taxon>Eukaryota</taxon>
        <taxon>Metazoa</taxon>
        <taxon>Ecdysozoa</taxon>
        <taxon>Arthropoda</taxon>
        <taxon>Hexapoda</taxon>
        <taxon>Insecta</taxon>
        <taxon>Pterygota</taxon>
        <taxon>Neoptera</taxon>
        <taxon>Endopterygota</taxon>
        <taxon>Diptera</taxon>
        <taxon>Nematocera</taxon>
        <taxon>Chironomoidea</taxon>
        <taxon>Chironomidae</taxon>
        <taxon>Chironominae</taxon>
        <taxon>Polypedilum</taxon>
        <taxon>Polypedilum</taxon>
    </lineage>
</organism>
<evidence type="ECO:0000256" key="1">
    <source>
        <dbReference type="SAM" id="SignalP"/>
    </source>
</evidence>
<keyword evidence="4" id="KW-1185">Reference proteome</keyword>
<dbReference type="PROSITE" id="PS50940">
    <property type="entry name" value="CHIT_BIND_II"/>
    <property type="match status" value="1"/>
</dbReference>